<feature type="signal peptide" evidence="2">
    <location>
        <begin position="1"/>
        <end position="23"/>
    </location>
</feature>
<gene>
    <name evidence="3" type="ORF">KC01_LOCUS36936</name>
</gene>
<evidence type="ECO:0008006" key="5">
    <source>
        <dbReference type="Google" id="ProtNLM"/>
    </source>
</evidence>
<feature type="chain" id="PRO_5043382545" description="Secreted protein" evidence="2">
    <location>
        <begin position="24"/>
        <end position="235"/>
    </location>
</feature>
<dbReference type="Proteomes" id="UP001497482">
    <property type="component" value="Chromosome 7"/>
</dbReference>
<accession>A0AAV2MAB5</accession>
<dbReference type="AlphaFoldDB" id="A0AAV2MAB5"/>
<protein>
    <recommendedName>
        <fullName evidence="5">Secreted protein</fullName>
    </recommendedName>
</protein>
<evidence type="ECO:0000313" key="3">
    <source>
        <dbReference type="EMBL" id="CAL1610288.1"/>
    </source>
</evidence>
<proteinExistence type="predicted"/>
<feature type="region of interest" description="Disordered" evidence="1">
    <location>
        <begin position="50"/>
        <end position="72"/>
    </location>
</feature>
<evidence type="ECO:0000313" key="4">
    <source>
        <dbReference type="Proteomes" id="UP001497482"/>
    </source>
</evidence>
<dbReference type="EMBL" id="OZ035829">
    <property type="protein sequence ID" value="CAL1610288.1"/>
    <property type="molecule type" value="Genomic_DNA"/>
</dbReference>
<feature type="region of interest" description="Disordered" evidence="1">
    <location>
        <begin position="209"/>
        <end position="235"/>
    </location>
</feature>
<keyword evidence="2" id="KW-0732">Signal</keyword>
<sequence length="235" mass="25571">MTEKALALMVLSLSSALIHTVSAGGAYCAKAARAQAAALGLNYPGLHGAPDLSGPPPYSAQHPSVLQHQPSQPNLQSPLVNYEPFFFPPRVDPRSRPAAYGGHRLNQFNPLTSFSRGEPWNNQRPDLEPMMRVDPLTETQPSGQDQLVGPWGLDGEKKQFPFVYDGPGVAVDASVLSRNGISKVNGLPLPSIPGYGVYYMVYPAGARPAANGEPRRQTYGRRNGNARHPFYRRKK</sequence>
<reference evidence="3 4" key="1">
    <citation type="submission" date="2024-04" db="EMBL/GenBank/DDBJ databases">
        <authorList>
            <person name="Waldvogel A.-M."/>
            <person name="Schoenle A."/>
        </authorList>
    </citation>
    <scope>NUCLEOTIDE SEQUENCE [LARGE SCALE GENOMIC DNA]</scope>
</reference>
<keyword evidence="4" id="KW-1185">Reference proteome</keyword>
<organism evidence="3 4">
    <name type="scientific">Knipowitschia caucasica</name>
    <name type="common">Caucasian dwarf goby</name>
    <name type="synonym">Pomatoschistus caucasicus</name>
    <dbReference type="NCBI Taxonomy" id="637954"/>
    <lineage>
        <taxon>Eukaryota</taxon>
        <taxon>Metazoa</taxon>
        <taxon>Chordata</taxon>
        <taxon>Craniata</taxon>
        <taxon>Vertebrata</taxon>
        <taxon>Euteleostomi</taxon>
        <taxon>Actinopterygii</taxon>
        <taxon>Neopterygii</taxon>
        <taxon>Teleostei</taxon>
        <taxon>Neoteleostei</taxon>
        <taxon>Acanthomorphata</taxon>
        <taxon>Gobiaria</taxon>
        <taxon>Gobiiformes</taxon>
        <taxon>Gobioidei</taxon>
        <taxon>Gobiidae</taxon>
        <taxon>Gobiinae</taxon>
        <taxon>Knipowitschia</taxon>
    </lineage>
</organism>
<name>A0AAV2MAB5_KNICA</name>
<evidence type="ECO:0000256" key="1">
    <source>
        <dbReference type="SAM" id="MobiDB-lite"/>
    </source>
</evidence>
<evidence type="ECO:0000256" key="2">
    <source>
        <dbReference type="SAM" id="SignalP"/>
    </source>
</evidence>
<feature type="compositionally biased region" description="Polar residues" evidence="1">
    <location>
        <begin position="61"/>
        <end position="72"/>
    </location>
</feature>